<reference evidence="2" key="1">
    <citation type="submission" date="2006-05" db="EMBL/GenBank/DDBJ databases">
        <title>Simultaneous high-throughput recombinational cloning of open reading frames in closed and open configurations.</title>
        <authorList>
            <person name="Underwood B.A."/>
            <person name="Vanderhaeghen R."/>
            <person name="Whitford R."/>
            <person name="Town C.D."/>
            <person name="Hilson P."/>
        </authorList>
    </citation>
    <scope>NUCLEOTIDE SEQUENCE</scope>
</reference>
<sequence>MSPTNKILIIQSSACLAIIFVNVFSISRFFGPSLTFPQLAIHLASSIPKQFGFSALTKETNSG</sequence>
<feature type="transmembrane region" description="Helical" evidence="1">
    <location>
        <begin position="7"/>
        <end position="30"/>
    </location>
</feature>
<organism evidence="2">
    <name type="scientific">Arabidopsis thaliana</name>
    <name type="common">Mouse-ear cress</name>
    <dbReference type="NCBI Taxonomy" id="3702"/>
    <lineage>
        <taxon>Eukaryota</taxon>
        <taxon>Viridiplantae</taxon>
        <taxon>Streptophyta</taxon>
        <taxon>Embryophyta</taxon>
        <taxon>Tracheophyta</taxon>
        <taxon>Spermatophyta</taxon>
        <taxon>Magnoliopsida</taxon>
        <taxon>eudicotyledons</taxon>
        <taxon>Gunneridae</taxon>
        <taxon>Pentapetalae</taxon>
        <taxon>rosids</taxon>
        <taxon>malvids</taxon>
        <taxon>Brassicales</taxon>
        <taxon>Brassicaceae</taxon>
        <taxon>Camelineae</taxon>
        <taxon>Arabidopsis</taxon>
    </lineage>
</organism>
<dbReference type="EMBL" id="DQ652895">
    <property type="protein sequence ID" value="ABK28147.1"/>
    <property type="molecule type" value="Genomic_DNA"/>
</dbReference>
<proteinExistence type="predicted"/>
<name>A0MEC5_ARATH</name>
<evidence type="ECO:0000256" key="1">
    <source>
        <dbReference type="SAM" id="Phobius"/>
    </source>
</evidence>
<evidence type="ECO:0008006" key="3">
    <source>
        <dbReference type="Google" id="ProtNLM"/>
    </source>
</evidence>
<protein>
    <recommendedName>
        <fullName evidence="3">Transmembrane protein</fullName>
    </recommendedName>
</protein>
<feature type="non-terminal residue" evidence="2">
    <location>
        <position position="63"/>
    </location>
</feature>
<dbReference type="AlphaFoldDB" id="A0MEC5"/>
<accession>A0MEC5</accession>
<keyword evidence="1" id="KW-0812">Transmembrane</keyword>
<keyword evidence="1" id="KW-0472">Membrane</keyword>
<keyword evidence="1" id="KW-1133">Transmembrane helix</keyword>
<evidence type="ECO:0000313" key="2">
    <source>
        <dbReference type="EMBL" id="ABK28147.1"/>
    </source>
</evidence>